<dbReference type="InterPro" id="IPR057687">
    <property type="entry name" value="DUF7927"/>
</dbReference>
<feature type="domain" description="SpaA-like prealbumin fold" evidence="3">
    <location>
        <begin position="806"/>
        <end position="900"/>
    </location>
</feature>
<dbReference type="eggNOG" id="COG1361">
    <property type="taxonomic scope" value="Bacteria"/>
</dbReference>
<dbReference type="InterPro" id="IPR055354">
    <property type="entry name" value="DUF7507"/>
</dbReference>
<dbReference type="Pfam" id="PF24346">
    <property type="entry name" value="DUF7507"/>
    <property type="match status" value="1"/>
</dbReference>
<dbReference type="KEGG" id="mes:Meso_0048"/>
<sequence precursor="true">MNFATRHLGGGLAGAFAILAMSGWGSEAQAQAQPTFACDSSIYLTMGANPTQLVRVDTSTNPFDFSDTVGPGDSPGYNGAGFDPFSGYIYATRWDGTTHRLLRIGSDGSVRDMGRVVGGGINTTDFQASFATGVVGADGFLYVKHNGGAGSDTMFRIDLGGDTVGDRSATAIPLTLNGVSTAIASADSAWHNGLIYAHDHVNDRLYTVDPSSGAITLLPQISGTGGAFGSMISATNGVFGRDNNGGFYRFDTTTGRAVLISSSPTGGGDGAKCPTTAVTLPADTQITKTDSAQEYLAGQQVQYMIVVSNKGPFGVQNALVNDPLPSGISQASWSCGSPTGGASCSSTATQSGAIVDFPVNLPANSSVTITFTIDVPADYTGDLVNTTTVVNPGPDVPDPDPDNNSATDTDTSTRLTLQKTVINDDGGTATEANFTLSASGPTPISGTSGDPAVTNATILAGDYTLSESAPSGYQAVGPYSCSVNGAAAVDGNTLSLAVGDVAVCTITNDDQPATLTLQKTVVNDNGGTAAVADFTLSASGPTPISGTSGDAAVTNALVDAGSYTLSESGPAGYAASLYSCSIDGGAAVDGNNLTLGSGQNAVCTITNNDEQATLTLQKAVVNDDGGTAVVADFMLSASGPTPISGTSGDPAVTNAPVDAGAYTLSETGPAGYAALYSCSIDGGAAVDGINLTLDSGQSAVCTITNDDQPATLTLQKTVVNDNGGTAAVADFTLLASGPTPISGTSGDAAVTNAPVDAGSYTLSETGPTGYADSLYSCSVDGGAAVDGNNLTLGSGQSAVCTITNDDEQATLTLQKTVVNDNGGTATVADFTLSASGPTPISGTSGDPAVTNAPVDAGAYTLSETGPAGYGALYSCSVDGGAAVDGANLILDSGQNAVCTITNDDEQAILTLEKVVVNDNGGTAAAADFTLLADGPTPISGTSGDAAVTNAPVDAGSYTLSETGPAGYAASLYSCSIDGGAAVDGNDLTLGSGQNAVCTITNNDQSATLTLRKTVVNDDGGTATVADFTLSASGPIPISGASGDPAVTNAPIDAGTYTLSETGPSGYAPTLYSCSIDGGTAVDSNTLNLGSGQSAVCEITNDDFAPVKALTGEDGIISGVAEPGETLTYTLTLTNNGASTATYDLKDNIDDNTTYVAGSATVNGIAHEPTGPDPLLWDDLPVPAGSTARVVYSVKVADPLPDGVTTIGNAATDDCALNPDACVTIPAAGKAVPSKALTGEDGIIPDAAEPGETLTYTVILTNNDGNPAPYDLKDDIDDATIYVTGSASIDGTPREPVGADPLTWDNLVVPANGTLTAVYSVKVADPLPDGVTEIRNAATDDCDANPDACVTTPAAGKAEPSKALTGESGVAPDVAEPGETLTYTITLTNGHSQAAPYDLVDNIDDNTAYVAGSATVDGAAREPTGSDPLLWSDLIIPANGAVNVVYQVRVADLLPEGVTSIGNVAYDEGDPEPKCDVMPTPPNCVPTPAQRTGLELVKKGAYDHDGNAAAIAGDKILYTFTVTNTGNVPLAEVTPVDEGPTFNGMKGTGALSPFTPAPLTLNPGRSQVFQATYTLSQTDIDNGAGIEDGVRNMAIAMGYANGTRVTGTPVESKESVWSLALPAPKPLTVVKQALVRAVRRGEQAPFIIQVVNDAGSPASGITVIDTVPPGFRYVEDSATVDGVEVSPEIAGRQIRFTGITVPGNGEVQIRLRLLALSSAGPGEHVNLAHAEDRSGHMSNQARAAVEILAEPVFDCGDIVGRVFDDRNGNGYQDQGEPGLPGVRLATVKGWLVTTDAHGRFHVACADLPDQRIGSNFIMKLDTRTLPSGYRVTTENPRVVRLTAGKMTKLDFGASIGRVVRLDLTGEAFEPGRVDLRSIWVAGIDELIEVLSEERSALQLFYIDAGSDLALAKERMRLMKKLISERWRERPRAYSLEIETRLEARGEP</sequence>
<evidence type="ECO:0000259" key="3">
    <source>
        <dbReference type="Pfam" id="PF19403"/>
    </source>
</evidence>
<evidence type="ECO:0000259" key="6">
    <source>
        <dbReference type="Pfam" id="PF25549"/>
    </source>
</evidence>
<dbReference type="OrthoDB" id="9773411at2"/>
<feature type="domain" description="DUF11" evidence="2">
    <location>
        <begin position="283"/>
        <end position="408"/>
    </location>
</feature>
<gene>
    <name evidence="7" type="ordered locus">Meso_0048</name>
</gene>
<feature type="domain" description="DUF11" evidence="2">
    <location>
        <begin position="1626"/>
        <end position="1681"/>
    </location>
</feature>
<dbReference type="InterPro" id="IPR054215">
    <property type="entry name" value="DUF6923"/>
</dbReference>
<reference evidence="7" key="1">
    <citation type="submission" date="2006-06" db="EMBL/GenBank/DDBJ databases">
        <title>Complete sequence of chromosome of Chelativorans sp. BNC1.</title>
        <authorList>
            <consortium name="US DOE Joint Genome Institute"/>
            <person name="Copeland A."/>
            <person name="Lucas S."/>
            <person name="Lapidus A."/>
            <person name="Barry K."/>
            <person name="Detter J.C."/>
            <person name="Glavina del Rio T."/>
            <person name="Hammon N."/>
            <person name="Israni S."/>
            <person name="Dalin E."/>
            <person name="Tice H."/>
            <person name="Pitluck S."/>
            <person name="Chertkov O."/>
            <person name="Brettin T."/>
            <person name="Bruce D."/>
            <person name="Han C."/>
            <person name="Tapia R."/>
            <person name="Gilna P."/>
            <person name="Schmutz J."/>
            <person name="Larimer F."/>
            <person name="Land M."/>
            <person name="Hauser L."/>
            <person name="Kyrpides N."/>
            <person name="Mikhailova N."/>
            <person name="Richardson P."/>
        </authorList>
    </citation>
    <scope>NUCLEOTIDE SEQUENCE</scope>
    <source>
        <strain evidence="7">BNC1</strain>
    </source>
</reference>
<feature type="domain" description="SpaA-like prealbumin fold" evidence="3">
    <location>
        <begin position="904"/>
        <end position="999"/>
    </location>
</feature>
<dbReference type="InterPro" id="IPR047589">
    <property type="entry name" value="DUF11_rpt"/>
</dbReference>
<feature type="domain" description="DUF7927" evidence="6">
    <location>
        <begin position="1373"/>
        <end position="1487"/>
    </location>
</feature>
<proteinExistence type="predicted"/>
<feature type="compositionally biased region" description="Low complexity" evidence="1">
    <location>
        <begin position="402"/>
        <end position="412"/>
    </location>
</feature>
<feature type="domain" description="DUF6923" evidence="4">
    <location>
        <begin position="48"/>
        <end position="275"/>
    </location>
</feature>
<dbReference type="STRING" id="266779.Meso_0048"/>
<dbReference type="Pfam" id="PF01345">
    <property type="entry name" value="DUF11"/>
    <property type="match status" value="3"/>
</dbReference>
<organism evidence="7">
    <name type="scientific">Chelativorans sp. (strain BNC1)</name>
    <dbReference type="NCBI Taxonomy" id="266779"/>
    <lineage>
        <taxon>Bacteria</taxon>
        <taxon>Pseudomonadati</taxon>
        <taxon>Pseudomonadota</taxon>
        <taxon>Alphaproteobacteria</taxon>
        <taxon>Hyphomicrobiales</taxon>
        <taxon>Phyllobacteriaceae</taxon>
        <taxon>Chelativorans</taxon>
    </lineage>
</organism>
<protein>
    <submittedName>
        <fullName evidence="7">Conserved repeat domain</fullName>
    </submittedName>
</protein>
<dbReference type="EMBL" id="CP000390">
    <property type="protein sequence ID" value="ABG61453.1"/>
    <property type="molecule type" value="Genomic_DNA"/>
</dbReference>
<evidence type="ECO:0000259" key="4">
    <source>
        <dbReference type="Pfam" id="PF21959"/>
    </source>
</evidence>
<feature type="domain" description="SpaA-like prealbumin fold" evidence="3">
    <location>
        <begin position="707"/>
        <end position="802"/>
    </location>
</feature>
<name>Q11MC2_CHESB</name>
<feature type="region of interest" description="Disordered" evidence="1">
    <location>
        <begin position="385"/>
        <end position="412"/>
    </location>
</feature>
<dbReference type="InterPro" id="IPR013783">
    <property type="entry name" value="Ig-like_fold"/>
</dbReference>
<evidence type="ECO:0000259" key="2">
    <source>
        <dbReference type="Pfam" id="PF01345"/>
    </source>
</evidence>
<dbReference type="Pfam" id="PF25549">
    <property type="entry name" value="DUF7927"/>
    <property type="match status" value="1"/>
</dbReference>
<evidence type="ECO:0000259" key="5">
    <source>
        <dbReference type="Pfam" id="PF24346"/>
    </source>
</evidence>
<dbReference type="InterPro" id="IPR001434">
    <property type="entry name" value="OmcB-like_DUF11"/>
</dbReference>
<dbReference type="Pfam" id="PF19403">
    <property type="entry name" value="SpaA_2"/>
    <property type="match status" value="7"/>
</dbReference>
<feature type="domain" description="SpaA-like prealbumin fold" evidence="3">
    <location>
        <begin position="510"/>
        <end position="605"/>
    </location>
</feature>
<dbReference type="NCBIfam" id="TIGR01451">
    <property type="entry name" value="B_ant_repeat"/>
    <property type="match status" value="6"/>
</dbReference>
<dbReference type="Pfam" id="PF21959">
    <property type="entry name" value="DUF6923"/>
    <property type="match status" value="1"/>
</dbReference>
<feature type="domain" description="SpaA-like prealbumin fold" evidence="3">
    <location>
        <begin position="1003"/>
        <end position="1098"/>
    </location>
</feature>
<dbReference type="SUPFAM" id="SSF117074">
    <property type="entry name" value="Hypothetical protein PA1324"/>
    <property type="match status" value="1"/>
</dbReference>
<dbReference type="SUPFAM" id="SSF63825">
    <property type="entry name" value="YWTD domain"/>
    <property type="match status" value="1"/>
</dbReference>
<dbReference type="InterPro" id="IPR045826">
    <property type="entry name" value="SpaA_PFL_dom_2"/>
</dbReference>
<accession>Q11MC2</accession>
<feature type="domain" description="SpaA-like prealbumin fold" evidence="3">
    <location>
        <begin position="609"/>
        <end position="703"/>
    </location>
</feature>
<dbReference type="PANTHER" id="PTHR34819">
    <property type="entry name" value="LARGE CYSTEINE-RICH PERIPLASMIC PROTEIN OMCB"/>
    <property type="match status" value="1"/>
</dbReference>
<dbReference type="HOGENOM" id="CLU_234870_0_0_5"/>
<evidence type="ECO:0000313" key="7">
    <source>
        <dbReference type="EMBL" id="ABG61453.1"/>
    </source>
</evidence>
<dbReference type="Gene3D" id="2.60.40.10">
    <property type="entry name" value="Immunoglobulins"/>
    <property type="match status" value="1"/>
</dbReference>
<feature type="domain" description="DUF11" evidence="2">
    <location>
        <begin position="1120"/>
        <end position="1201"/>
    </location>
</feature>
<dbReference type="InterPro" id="IPR051172">
    <property type="entry name" value="Chlamydia_OmcB"/>
</dbReference>
<feature type="domain" description="DUF7507" evidence="5">
    <location>
        <begin position="1492"/>
        <end position="1605"/>
    </location>
</feature>
<feature type="domain" description="SpaA-like prealbumin fold" evidence="3">
    <location>
        <begin position="410"/>
        <end position="506"/>
    </location>
</feature>
<evidence type="ECO:0000256" key="1">
    <source>
        <dbReference type="SAM" id="MobiDB-lite"/>
    </source>
</evidence>